<dbReference type="EMBL" id="JAWIIJ010000014">
    <property type="protein sequence ID" value="MDV2080415.1"/>
    <property type="molecule type" value="Genomic_DNA"/>
</dbReference>
<name>A0ABU3W1M4_9GAMM</name>
<dbReference type="InterPro" id="IPR021431">
    <property type="entry name" value="DUF3080"/>
</dbReference>
<protein>
    <submittedName>
        <fullName evidence="1">DUF3080 family protein</fullName>
    </submittedName>
</protein>
<keyword evidence="2" id="KW-1185">Reference proteome</keyword>
<sequence>MDEYVERVARVMEQEPVYTPLPAIGPMPRRRERLLELPELDIGMLDFLSLYGCELQVVVGERNSIMGRMMQPLNQLRYEQRFLRAAKACLPQLERDDLKQAVQQAIDGKTDSLGIAAWNATWGGEAIEPLLTQAKGPLPLTGSGPEVAQLAADLNQWNAILTALLAGDLSVSLAPASEMQQRWQSNHAAGQLIRSALLVTTRLDDATRLLQQRLDGRPLCLDGKVNPKARNAEGLLVTVFAGEVQPYLAQVRQRRDQLLEPLARMATLQSEVMPPAFRQWHQTVLDPRHPEGLWRAFDRAIVEHARSWQRLLEQCGLAPG</sequence>
<comment type="caution">
    <text evidence="1">The sequence shown here is derived from an EMBL/GenBank/DDBJ whole genome shotgun (WGS) entry which is preliminary data.</text>
</comment>
<dbReference type="Proteomes" id="UP001269819">
    <property type="component" value="Unassembled WGS sequence"/>
</dbReference>
<reference evidence="1 2" key="1">
    <citation type="submission" date="2023-10" db="EMBL/GenBank/DDBJ databases">
        <title>Characteristics and mechanism of a salt-tolerant marine origin heterotrophic nitrifying- aerobic denitrifying bacteria Marinobacter xestospongiae HN1.</title>
        <authorList>
            <person name="Qi R."/>
        </authorList>
    </citation>
    <scope>NUCLEOTIDE SEQUENCE [LARGE SCALE GENOMIC DNA]</scope>
    <source>
        <strain evidence="1 2">HN1</strain>
    </source>
</reference>
<accession>A0ABU3W1M4</accession>
<proteinExistence type="predicted"/>
<organism evidence="1 2">
    <name type="scientific">Marinobacter xestospongiae</name>
    <dbReference type="NCBI Taxonomy" id="994319"/>
    <lineage>
        <taxon>Bacteria</taxon>
        <taxon>Pseudomonadati</taxon>
        <taxon>Pseudomonadota</taxon>
        <taxon>Gammaproteobacteria</taxon>
        <taxon>Pseudomonadales</taxon>
        <taxon>Marinobacteraceae</taxon>
        <taxon>Marinobacter</taxon>
    </lineage>
</organism>
<dbReference type="Pfam" id="PF11279">
    <property type="entry name" value="DUF3080"/>
    <property type="match status" value="1"/>
</dbReference>
<evidence type="ECO:0000313" key="2">
    <source>
        <dbReference type="Proteomes" id="UP001269819"/>
    </source>
</evidence>
<gene>
    <name evidence="1" type="ORF">RYS15_17145</name>
</gene>
<evidence type="ECO:0000313" key="1">
    <source>
        <dbReference type="EMBL" id="MDV2080415.1"/>
    </source>
</evidence>
<dbReference type="RefSeq" id="WP_316974829.1">
    <property type="nucleotide sequence ID" value="NZ_JAWIIJ010000014.1"/>
</dbReference>